<feature type="region of interest" description="Disordered" evidence="2">
    <location>
        <begin position="212"/>
        <end position="237"/>
    </location>
</feature>
<feature type="compositionally biased region" description="Low complexity" evidence="2">
    <location>
        <begin position="214"/>
        <end position="231"/>
    </location>
</feature>
<evidence type="ECO:0000256" key="2">
    <source>
        <dbReference type="SAM" id="MobiDB-lite"/>
    </source>
</evidence>
<protein>
    <submittedName>
        <fullName evidence="3">Uncharacterized protein</fullName>
    </submittedName>
</protein>
<feature type="coiled-coil region" evidence="1">
    <location>
        <begin position="372"/>
        <end position="526"/>
    </location>
</feature>
<dbReference type="Proteomes" id="UP000039865">
    <property type="component" value="Unassembled WGS sequence"/>
</dbReference>
<dbReference type="EMBL" id="CCKQ01015624">
    <property type="protein sequence ID" value="CDW87455.1"/>
    <property type="molecule type" value="Genomic_DNA"/>
</dbReference>
<feature type="compositionally biased region" description="Basic and acidic residues" evidence="2">
    <location>
        <begin position="1"/>
        <end position="10"/>
    </location>
</feature>
<name>A0A078AYG6_STYLE</name>
<dbReference type="InParanoid" id="A0A078AYG6"/>
<feature type="coiled-coil region" evidence="1">
    <location>
        <begin position="767"/>
        <end position="813"/>
    </location>
</feature>
<feature type="compositionally biased region" description="Polar residues" evidence="2">
    <location>
        <begin position="85"/>
        <end position="95"/>
    </location>
</feature>
<accession>A0A078AYG6</accession>
<dbReference type="AlphaFoldDB" id="A0A078AYG6"/>
<feature type="region of interest" description="Disordered" evidence="2">
    <location>
        <begin position="72"/>
        <end position="97"/>
    </location>
</feature>
<reference evidence="3 4" key="1">
    <citation type="submission" date="2014-06" db="EMBL/GenBank/DDBJ databases">
        <authorList>
            <person name="Swart Estienne"/>
        </authorList>
    </citation>
    <scope>NUCLEOTIDE SEQUENCE [LARGE SCALE GENOMIC DNA]</scope>
    <source>
        <strain evidence="3 4">130c</strain>
    </source>
</reference>
<dbReference type="OrthoDB" id="313531at2759"/>
<evidence type="ECO:0000256" key="1">
    <source>
        <dbReference type="SAM" id="Coils"/>
    </source>
</evidence>
<organism evidence="3 4">
    <name type="scientific">Stylonychia lemnae</name>
    <name type="common">Ciliate</name>
    <dbReference type="NCBI Taxonomy" id="5949"/>
    <lineage>
        <taxon>Eukaryota</taxon>
        <taxon>Sar</taxon>
        <taxon>Alveolata</taxon>
        <taxon>Ciliophora</taxon>
        <taxon>Intramacronucleata</taxon>
        <taxon>Spirotrichea</taxon>
        <taxon>Stichotrichia</taxon>
        <taxon>Sporadotrichida</taxon>
        <taxon>Oxytrichidae</taxon>
        <taxon>Stylonychinae</taxon>
        <taxon>Stylonychia</taxon>
    </lineage>
</organism>
<gene>
    <name evidence="3" type="primary">Contig12225.g13064</name>
    <name evidence="3" type="ORF">STYLEM_16559</name>
</gene>
<evidence type="ECO:0000313" key="3">
    <source>
        <dbReference type="EMBL" id="CDW87455.1"/>
    </source>
</evidence>
<sequence>MERQIKDLHLRLPSSRLSSRENTSRTHRKTVRFIVKGNTPEVGSPLPKDKDQSYINFTDEDEDKQILKDLTQKSKDHSKQSQSQRNSLFKTNQNHVTKEQHLKVNGITRSASQIFKFEDQNLSRKHALRNQAIIKQKLRNIEDKDQITDYDEEVKNNLLDRDLVTRLDTFEMKVAPTALHIFAENLSGRLKSMAFSQTNQSRVPFSKQLKILSDTKSTQSNTTSQSRPQTSKFSVSKEATQVSLNLNNLNSIMKDNQKTAIEQMFESKENTSKFQNEQHAMQKSVKEIEKYLSMQKGDLYSEEARNQVTKYKIYRPKTAIKEKREELIQKVKTTSQIANEKQFEVRIQKEMPINLEKDEVVATQMDLYVPLMLNQNIQKARLQRQKERMMEQLSSKLTKIEGFVDETFKLSNINERIRVETELLNEFKSLKVKIDELRLQRTSIFAENTNLHNQLQQMRQQYRVQDEEIRRMQLCTRTNFESKMKNMDKNNMMKDLIKLSSEKEQMEKMKDERRKKEMAIHKARDKNNERIYYVDQEIEVIKTQLQFILNVQKEYYLRLLREGQDTRQKGLVWIIQCLQCELEVPVIFKDQMPNILDERSKQFIIDLAKKDYKLVIQQKQLQEMKLNQKQELISDSRKTLARGEINFELTHHKNMNVNGYYFTENGFEPIRNGEKFQEIMNLKNNTIKQIQSARNEYQRGYSARPQKTITQIVNESNAMHSKMFGFDTLFTKNTKKLIFNKLMGQGQHNKSQKNGLTFKNGMYLMKSEQMQIQVDAQQRVIDQFERDINEVKMSEIRRLARDYLNNYSELKKNVKNPQDLRMLILCLFGDTSWEVEFNKQVKLQQEYKHKNSMLDNASIGVNSMNIIGDASACSNAAVVK</sequence>
<proteinExistence type="predicted"/>
<feature type="region of interest" description="Disordered" evidence="2">
    <location>
        <begin position="1"/>
        <end position="29"/>
    </location>
</feature>
<keyword evidence="1" id="KW-0175">Coiled coil</keyword>
<evidence type="ECO:0000313" key="4">
    <source>
        <dbReference type="Proteomes" id="UP000039865"/>
    </source>
</evidence>
<keyword evidence="4" id="KW-1185">Reference proteome</keyword>